<accession>A0AAD5N2G1</accession>
<keyword evidence="2" id="KW-1185">Reference proteome</keyword>
<evidence type="ECO:0000313" key="2">
    <source>
        <dbReference type="Proteomes" id="UP001196413"/>
    </source>
</evidence>
<evidence type="ECO:0000313" key="1">
    <source>
        <dbReference type="EMBL" id="KAJ1358801.1"/>
    </source>
</evidence>
<reference evidence="1" key="1">
    <citation type="submission" date="2021-06" db="EMBL/GenBank/DDBJ databases">
        <title>Parelaphostrongylus tenuis whole genome reference sequence.</title>
        <authorList>
            <person name="Garwood T.J."/>
            <person name="Larsen P.A."/>
            <person name="Fountain-Jones N.M."/>
            <person name="Garbe J.R."/>
            <person name="Macchietto M.G."/>
            <person name="Kania S.A."/>
            <person name="Gerhold R.W."/>
            <person name="Richards J.E."/>
            <person name="Wolf T.M."/>
        </authorList>
    </citation>
    <scope>NUCLEOTIDE SEQUENCE</scope>
    <source>
        <strain evidence="1">MNPRO001-30</strain>
        <tissue evidence="1">Meninges</tissue>
    </source>
</reference>
<gene>
    <name evidence="1" type="ORF">KIN20_017322</name>
</gene>
<organism evidence="1 2">
    <name type="scientific">Parelaphostrongylus tenuis</name>
    <name type="common">Meningeal worm</name>
    <dbReference type="NCBI Taxonomy" id="148309"/>
    <lineage>
        <taxon>Eukaryota</taxon>
        <taxon>Metazoa</taxon>
        <taxon>Ecdysozoa</taxon>
        <taxon>Nematoda</taxon>
        <taxon>Chromadorea</taxon>
        <taxon>Rhabditida</taxon>
        <taxon>Rhabditina</taxon>
        <taxon>Rhabditomorpha</taxon>
        <taxon>Strongyloidea</taxon>
        <taxon>Metastrongylidae</taxon>
        <taxon>Parelaphostrongylus</taxon>
    </lineage>
</organism>
<proteinExistence type="predicted"/>
<dbReference type="EMBL" id="JAHQIW010003476">
    <property type="protein sequence ID" value="KAJ1358801.1"/>
    <property type="molecule type" value="Genomic_DNA"/>
</dbReference>
<name>A0AAD5N2G1_PARTN</name>
<dbReference type="AlphaFoldDB" id="A0AAD5N2G1"/>
<sequence>MSKWLLITLPDWSLDKRSGLLVTDGQCYAGVSNEKRFHHIVNGNMQEQMEMRRYPKDVIIALESTAIHDK</sequence>
<dbReference type="Proteomes" id="UP001196413">
    <property type="component" value="Unassembled WGS sequence"/>
</dbReference>
<comment type="caution">
    <text evidence="1">The sequence shown here is derived from an EMBL/GenBank/DDBJ whole genome shotgun (WGS) entry which is preliminary data.</text>
</comment>
<protein>
    <submittedName>
        <fullName evidence="1">Uncharacterized protein</fullName>
    </submittedName>
</protein>